<sequence>MEQDRDGFSVNTASSNRITEDESIVIRQCQVSTSTILFLPPVLEARRSRNQGRSQSDGSDRRSAYAAGVVARRHEIDRELEDTKEIENKNEREMIIRLGEECGIRERRS</sequence>
<protein>
    <submittedName>
        <fullName evidence="2">Uncharacterized protein</fullName>
    </submittedName>
</protein>
<evidence type="ECO:0000313" key="2">
    <source>
        <dbReference type="EMBL" id="KAK2642463.1"/>
    </source>
</evidence>
<dbReference type="Proteomes" id="UP001280121">
    <property type="component" value="Unassembled WGS sequence"/>
</dbReference>
<gene>
    <name evidence="2" type="ORF">Ddye_024226</name>
</gene>
<organism evidence="2 3">
    <name type="scientific">Dipteronia dyeriana</name>
    <dbReference type="NCBI Taxonomy" id="168575"/>
    <lineage>
        <taxon>Eukaryota</taxon>
        <taxon>Viridiplantae</taxon>
        <taxon>Streptophyta</taxon>
        <taxon>Embryophyta</taxon>
        <taxon>Tracheophyta</taxon>
        <taxon>Spermatophyta</taxon>
        <taxon>Magnoliopsida</taxon>
        <taxon>eudicotyledons</taxon>
        <taxon>Gunneridae</taxon>
        <taxon>Pentapetalae</taxon>
        <taxon>rosids</taxon>
        <taxon>malvids</taxon>
        <taxon>Sapindales</taxon>
        <taxon>Sapindaceae</taxon>
        <taxon>Hippocastanoideae</taxon>
        <taxon>Acereae</taxon>
        <taxon>Dipteronia</taxon>
    </lineage>
</organism>
<evidence type="ECO:0000256" key="1">
    <source>
        <dbReference type="SAM" id="MobiDB-lite"/>
    </source>
</evidence>
<proteinExistence type="predicted"/>
<feature type="region of interest" description="Disordered" evidence="1">
    <location>
        <begin position="42"/>
        <end position="68"/>
    </location>
</feature>
<dbReference type="AlphaFoldDB" id="A0AAD9TV42"/>
<keyword evidence="3" id="KW-1185">Reference proteome</keyword>
<name>A0AAD9TV42_9ROSI</name>
<evidence type="ECO:0000313" key="3">
    <source>
        <dbReference type="Proteomes" id="UP001280121"/>
    </source>
</evidence>
<reference evidence="2" key="1">
    <citation type="journal article" date="2023" name="Plant J.">
        <title>Genome sequences and population genomics provide insights into the demographic history, inbreeding, and mutation load of two 'living fossil' tree species of Dipteronia.</title>
        <authorList>
            <person name="Feng Y."/>
            <person name="Comes H.P."/>
            <person name="Chen J."/>
            <person name="Zhu S."/>
            <person name="Lu R."/>
            <person name="Zhang X."/>
            <person name="Li P."/>
            <person name="Qiu J."/>
            <person name="Olsen K.M."/>
            <person name="Qiu Y."/>
        </authorList>
    </citation>
    <scope>NUCLEOTIDE SEQUENCE</scope>
    <source>
        <strain evidence="2">KIB01</strain>
    </source>
</reference>
<dbReference type="EMBL" id="JANJYI010000007">
    <property type="protein sequence ID" value="KAK2642463.1"/>
    <property type="molecule type" value="Genomic_DNA"/>
</dbReference>
<accession>A0AAD9TV42</accession>
<comment type="caution">
    <text evidence="2">The sequence shown here is derived from an EMBL/GenBank/DDBJ whole genome shotgun (WGS) entry which is preliminary data.</text>
</comment>